<proteinExistence type="predicted"/>
<reference evidence="1" key="1">
    <citation type="journal article" date="2023" name="Genome Biol. Evol.">
        <title>First Whole Genome Sequence and Flow Cytometry Genome Size Data for the Lichen-Forming Fungus Ramalina farinacea (Ascomycota).</title>
        <authorList>
            <person name="Llewellyn T."/>
            <person name="Mian S."/>
            <person name="Hill R."/>
            <person name="Leitch I.J."/>
            <person name="Gaya E."/>
        </authorList>
    </citation>
    <scope>NUCLEOTIDE SEQUENCE</scope>
    <source>
        <strain evidence="1">LIQ254RAFAR</strain>
    </source>
</reference>
<organism evidence="1 2">
    <name type="scientific">Ramalina farinacea</name>
    <dbReference type="NCBI Taxonomy" id="258253"/>
    <lineage>
        <taxon>Eukaryota</taxon>
        <taxon>Fungi</taxon>
        <taxon>Dikarya</taxon>
        <taxon>Ascomycota</taxon>
        <taxon>Pezizomycotina</taxon>
        <taxon>Lecanoromycetes</taxon>
        <taxon>OSLEUM clade</taxon>
        <taxon>Lecanoromycetidae</taxon>
        <taxon>Lecanorales</taxon>
        <taxon>Lecanorineae</taxon>
        <taxon>Ramalinaceae</taxon>
        <taxon>Ramalina</taxon>
    </lineage>
</organism>
<dbReference type="PANTHER" id="PTHR47785:SF4">
    <property type="entry name" value="ZN(II)2CYS6 TRANSCRIPTION FACTOR (EUROFUNG)"/>
    <property type="match status" value="1"/>
</dbReference>
<dbReference type="Proteomes" id="UP001161017">
    <property type="component" value="Unassembled WGS sequence"/>
</dbReference>
<gene>
    <name evidence="1" type="ORF">OHK93_001111</name>
</gene>
<name>A0AA43QNW0_9LECA</name>
<evidence type="ECO:0000313" key="1">
    <source>
        <dbReference type="EMBL" id="MDI1489912.1"/>
    </source>
</evidence>
<accession>A0AA43QNW0</accession>
<comment type="caution">
    <text evidence="1">The sequence shown here is derived from an EMBL/GenBank/DDBJ whole genome shotgun (WGS) entry which is preliminary data.</text>
</comment>
<dbReference type="EMBL" id="JAPUFD010000010">
    <property type="protein sequence ID" value="MDI1489912.1"/>
    <property type="molecule type" value="Genomic_DNA"/>
</dbReference>
<protein>
    <submittedName>
        <fullName evidence="1">Uncharacterized protein</fullName>
    </submittedName>
</protein>
<dbReference type="CDD" id="cd12148">
    <property type="entry name" value="fungal_TF_MHR"/>
    <property type="match status" value="1"/>
</dbReference>
<keyword evidence="2" id="KW-1185">Reference proteome</keyword>
<dbReference type="PANTHER" id="PTHR47785">
    <property type="entry name" value="ZN(II)2CYS6 TRANSCRIPTION FACTOR (EUROFUNG)-RELATED-RELATED"/>
    <property type="match status" value="1"/>
</dbReference>
<dbReference type="InterPro" id="IPR053181">
    <property type="entry name" value="EcdB-like_regulator"/>
</dbReference>
<sequence length="301" mass="34181">MPHSDILAEIDLPPSGIRRIEDVAYPDGYFPEDAQPDPNLPHRSEVMRFYSYQLHLRNLLDCIQLEVYPPGMELTDSAKNKTLRDLLHEWLETDWRSALPPEIDCTEKDRPPRDINQARLRGKYFGALYIIHRPMVHYALELESKGELNHYLAQGEAPNFGAMAPPKTPINSFQGEVLNSARIAIEAAIQSTQAFDEAMTMKRLIVTNIFGTAHAQFGNMLILSAVYRSKSLKHFISSTPSSSPKTTMTFLFKRTIHFLKTLTPISATLGHDARILECLQRYIFENEEDEPMEVATSTSFG</sequence>
<dbReference type="AlphaFoldDB" id="A0AA43QNW0"/>
<evidence type="ECO:0000313" key="2">
    <source>
        <dbReference type="Proteomes" id="UP001161017"/>
    </source>
</evidence>